<dbReference type="GO" id="GO:0006865">
    <property type="term" value="P:amino acid transport"/>
    <property type="evidence" value="ECO:0007669"/>
    <property type="project" value="UniProtKB-KW"/>
</dbReference>
<dbReference type="PANTHER" id="PTHR30483">
    <property type="entry name" value="LEUCINE-SPECIFIC-BINDING PROTEIN"/>
    <property type="match status" value="1"/>
</dbReference>
<evidence type="ECO:0000259" key="5">
    <source>
        <dbReference type="Pfam" id="PF13458"/>
    </source>
</evidence>
<dbReference type="AlphaFoldDB" id="A0A074N250"/>
<gene>
    <name evidence="6" type="ORF">EH32_07595</name>
</gene>
<feature type="region of interest" description="Disordered" evidence="4">
    <location>
        <begin position="52"/>
        <end position="75"/>
    </location>
</feature>
<dbReference type="SUPFAM" id="SSF53822">
    <property type="entry name" value="Periplasmic binding protein-like I"/>
    <property type="match status" value="1"/>
</dbReference>
<evidence type="ECO:0000256" key="1">
    <source>
        <dbReference type="ARBA" id="ARBA00010062"/>
    </source>
</evidence>
<evidence type="ECO:0000313" key="6">
    <source>
        <dbReference type="EMBL" id="KEO98960.1"/>
    </source>
</evidence>
<reference evidence="6 7" key="1">
    <citation type="submission" date="2014-04" db="EMBL/GenBank/DDBJ databases">
        <title>A comprehensive comparison of genomes of Erythrobacter spp. Strains.</title>
        <authorList>
            <person name="Zheng Q."/>
        </authorList>
    </citation>
    <scope>NUCLEOTIDE SEQUENCE [LARGE SCALE GENOMIC DNA]</scope>
    <source>
        <strain evidence="6 7">DSM 8509</strain>
    </source>
</reference>
<proteinExistence type="inferred from homology"/>
<keyword evidence="3" id="KW-0029">Amino-acid transport</keyword>
<keyword evidence="2" id="KW-0732">Signal</keyword>
<dbReference type="EMBL" id="JMIX01000003">
    <property type="protein sequence ID" value="KEO98960.1"/>
    <property type="molecule type" value="Genomic_DNA"/>
</dbReference>
<dbReference type="InterPro" id="IPR051010">
    <property type="entry name" value="BCAA_transport"/>
</dbReference>
<comment type="caution">
    <text evidence="6">The sequence shown here is derived from an EMBL/GenBank/DDBJ whole genome shotgun (WGS) entry which is preliminary data.</text>
</comment>
<organism evidence="6 7">
    <name type="scientific">Erythrobacter litoralis</name>
    <dbReference type="NCBI Taxonomy" id="39960"/>
    <lineage>
        <taxon>Bacteria</taxon>
        <taxon>Pseudomonadati</taxon>
        <taxon>Pseudomonadota</taxon>
        <taxon>Alphaproteobacteria</taxon>
        <taxon>Sphingomonadales</taxon>
        <taxon>Erythrobacteraceae</taxon>
        <taxon>Erythrobacter/Porphyrobacter group</taxon>
        <taxon>Erythrobacter</taxon>
    </lineage>
</organism>
<feature type="domain" description="Leucine-binding protein" evidence="5">
    <location>
        <begin position="81"/>
        <end position="358"/>
    </location>
</feature>
<evidence type="ECO:0000256" key="4">
    <source>
        <dbReference type="SAM" id="MobiDB-lite"/>
    </source>
</evidence>
<dbReference type="CDD" id="cd06339">
    <property type="entry name" value="PBP1_YraM_LppC_lipoprotein-like"/>
    <property type="match status" value="1"/>
</dbReference>
<comment type="similarity">
    <text evidence="1">Belongs to the leucine-binding protein family.</text>
</comment>
<protein>
    <submittedName>
        <fullName evidence="6">ABC transporter substrate-binding protein</fullName>
    </submittedName>
</protein>
<dbReference type="Gene3D" id="3.40.50.2300">
    <property type="match status" value="2"/>
</dbReference>
<keyword evidence="7" id="KW-1185">Reference proteome</keyword>
<name>A0A074N250_9SPHN</name>
<keyword evidence="3" id="KW-0813">Transport</keyword>
<dbReference type="Proteomes" id="UP000027866">
    <property type="component" value="Unassembled WGS sequence"/>
</dbReference>
<evidence type="ECO:0000256" key="3">
    <source>
        <dbReference type="ARBA" id="ARBA00022970"/>
    </source>
</evidence>
<evidence type="ECO:0000313" key="7">
    <source>
        <dbReference type="Proteomes" id="UP000027866"/>
    </source>
</evidence>
<evidence type="ECO:0000256" key="2">
    <source>
        <dbReference type="ARBA" id="ARBA00022729"/>
    </source>
</evidence>
<sequence>MKVMSMSLQRHGEAKGGLFSGIRAAVSHLSRRNLVLAASAALLGACQVIPKTETVSTGPDPATPTPQPSETALPSDAQRHRVALLVPLGGTTGEVGQSLANATTMALIDTNASSLRITTYDTTGGAGEAARKAIADGNRLILGPLLAANIPAVQAAARPAGVTAISFSNDVSAASADVLLMGHIPEQSIERTVRYARENGSTAFAALVPEGDYGQRSYDAMRRALNAFGGNLVATERYSRGNTSILSAAQRLRAGGGYDTVLIADGARAAVQSAPEIKRDGAEGTRLLGTELWSGESSLVRAPAVEGAIFSAVSDNRFARFAESYEARFGGKPYRISTLGYDAVLLTLRMAQEWQVGDPFPRADLYGRTFIGVDGAFRFQRSGVAERALEVRKVTGGAVVEVEAAPTSF</sequence>
<dbReference type="InterPro" id="IPR028082">
    <property type="entry name" value="Peripla_BP_I"/>
</dbReference>
<dbReference type="PANTHER" id="PTHR30483:SF6">
    <property type="entry name" value="PERIPLASMIC BINDING PROTEIN OF ABC TRANSPORTER FOR NATURAL AMINO ACIDS"/>
    <property type="match status" value="1"/>
</dbReference>
<dbReference type="Pfam" id="PF13458">
    <property type="entry name" value="Peripla_BP_6"/>
    <property type="match status" value="1"/>
</dbReference>
<dbReference type="InterPro" id="IPR028081">
    <property type="entry name" value="Leu-bd"/>
</dbReference>
<accession>A0A074N250</accession>